<comment type="caution">
    <text evidence="2">The sequence shown here is derived from an EMBL/GenBank/DDBJ whole genome shotgun (WGS) entry which is preliminary data.</text>
</comment>
<organism evidence="2 3">
    <name type="scientific">Hymenobacter algoricola</name>
    <dbReference type="NCBI Taxonomy" id="486267"/>
    <lineage>
        <taxon>Bacteria</taxon>
        <taxon>Pseudomonadati</taxon>
        <taxon>Bacteroidota</taxon>
        <taxon>Cytophagia</taxon>
        <taxon>Cytophagales</taxon>
        <taxon>Hymenobacteraceae</taxon>
        <taxon>Hymenobacter</taxon>
    </lineage>
</organism>
<feature type="transmembrane region" description="Helical" evidence="1">
    <location>
        <begin position="47"/>
        <end position="64"/>
    </location>
</feature>
<accession>A0ABP7MQC1</accession>
<evidence type="ECO:0000313" key="2">
    <source>
        <dbReference type="EMBL" id="GAA3927940.1"/>
    </source>
</evidence>
<protein>
    <recommendedName>
        <fullName evidence="4">DUF3995 domain-containing protein</fullName>
    </recommendedName>
</protein>
<feature type="transmembrane region" description="Helical" evidence="1">
    <location>
        <begin position="106"/>
        <end position="129"/>
    </location>
</feature>
<feature type="transmembrane region" description="Helical" evidence="1">
    <location>
        <begin position="141"/>
        <end position="162"/>
    </location>
</feature>
<feature type="transmembrane region" description="Helical" evidence="1">
    <location>
        <begin position="182"/>
        <end position="202"/>
    </location>
</feature>
<keyword evidence="1" id="KW-1133">Transmembrane helix</keyword>
<sequence length="219" mass="23709">MAEAHELVHTGLGRLLCGCWGPRDFNVWSLCASCQTGHVWTNFAATWAGPLFTFAMGWWGYFLLSPRQTAARRSLGFALVFATLPFARILGALMGGNDEVYALSKVLPYSIAWALGAALVLLATVPPLVRAYTTLQGRGRIWYFLGFFLLPFALAFAVLLGGLNALLASGFLASYGILGSPLLVSCWMAVVTLTLALTYRYLYRLVPLALLSAAPIIPA</sequence>
<evidence type="ECO:0000313" key="3">
    <source>
        <dbReference type="Proteomes" id="UP001499909"/>
    </source>
</evidence>
<keyword evidence="3" id="KW-1185">Reference proteome</keyword>
<evidence type="ECO:0008006" key="4">
    <source>
        <dbReference type="Google" id="ProtNLM"/>
    </source>
</evidence>
<reference evidence="3" key="1">
    <citation type="journal article" date="2019" name="Int. J. Syst. Evol. Microbiol.">
        <title>The Global Catalogue of Microorganisms (GCM) 10K type strain sequencing project: providing services to taxonomists for standard genome sequencing and annotation.</title>
        <authorList>
            <consortium name="The Broad Institute Genomics Platform"/>
            <consortium name="The Broad Institute Genome Sequencing Center for Infectious Disease"/>
            <person name="Wu L."/>
            <person name="Ma J."/>
        </authorList>
    </citation>
    <scope>NUCLEOTIDE SEQUENCE [LARGE SCALE GENOMIC DNA]</scope>
    <source>
        <strain evidence="3">JCM 17214</strain>
    </source>
</reference>
<keyword evidence="1" id="KW-0812">Transmembrane</keyword>
<evidence type="ECO:0000256" key="1">
    <source>
        <dbReference type="SAM" id="Phobius"/>
    </source>
</evidence>
<proteinExistence type="predicted"/>
<name>A0ABP7MQC1_9BACT</name>
<feature type="transmembrane region" description="Helical" evidence="1">
    <location>
        <begin position="76"/>
        <end position="94"/>
    </location>
</feature>
<dbReference type="EMBL" id="BAABDH010000019">
    <property type="protein sequence ID" value="GAA3927940.1"/>
    <property type="molecule type" value="Genomic_DNA"/>
</dbReference>
<dbReference type="Proteomes" id="UP001499909">
    <property type="component" value="Unassembled WGS sequence"/>
</dbReference>
<gene>
    <name evidence="2" type="ORF">GCM10022406_12030</name>
</gene>
<keyword evidence="1" id="KW-0472">Membrane</keyword>